<accession>A0A4Q9KKG6</accession>
<evidence type="ECO:0008006" key="3">
    <source>
        <dbReference type="Google" id="ProtNLM"/>
    </source>
</evidence>
<name>A0A4Q9KKG6_PROTD</name>
<dbReference type="OrthoDB" id="3734102at2"/>
<reference evidence="1 2" key="1">
    <citation type="submission" date="2019-01" db="EMBL/GenBank/DDBJ databases">
        <title>Lactibacter flavus gen. nov., sp. nov., a novel bacterium of the family Propionibacteriaceae isolated from raw milk and dairy products.</title>
        <authorList>
            <person name="Huptas C."/>
            <person name="Wenning M."/>
            <person name="Breitenwieser F."/>
            <person name="Doll E."/>
            <person name="Von Neubeck M."/>
            <person name="Busse H.-J."/>
            <person name="Scherer S."/>
        </authorList>
    </citation>
    <scope>NUCLEOTIDE SEQUENCE [LARGE SCALE GENOMIC DNA]</scope>
    <source>
        <strain evidence="1 2">DSM 22130</strain>
    </source>
</reference>
<gene>
    <name evidence="1" type="ORF">ET996_08590</name>
</gene>
<comment type="caution">
    <text evidence="1">The sequence shown here is derived from an EMBL/GenBank/DDBJ whole genome shotgun (WGS) entry which is preliminary data.</text>
</comment>
<evidence type="ECO:0000313" key="2">
    <source>
        <dbReference type="Proteomes" id="UP000291933"/>
    </source>
</evidence>
<dbReference type="EMBL" id="SDMR01000009">
    <property type="protein sequence ID" value="TBT94834.1"/>
    <property type="molecule type" value="Genomic_DNA"/>
</dbReference>
<dbReference type="RefSeq" id="WP_131172150.1">
    <property type="nucleotide sequence ID" value="NZ_FXTL01000009.1"/>
</dbReference>
<protein>
    <recommendedName>
        <fullName evidence="3">ATP/GTP-binding protein</fullName>
    </recommendedName>
</protein>
<keyword evidence="2" id="KW-1185">Reference proteome</keyword>
<proteinExistence type="predicted"/>
<dbReference type="Proteomes" id="UP000291933">
    <property type="component" value="Unassembled WGS sequence"/>
</dbReference>
<dbReference type="AlphaFoldDB" id="A0A4Q9KKG6"/>
<evidence type="ECO:0000313" key="1">
    <source>
        <dbReference type="EMBL" id="TBT94834.1"/>
    </source>
</evidence>
<sequence>MYVDEHIGTIIPECVVGPLYTCPTARDIAAVQAASPQPLRPSFSDVSAIARQLVLTMSVDRPVIRVGPDPSANEWNMAVVGHPLWLWTTEPGTKSATMTSSGYRFTLAATRTSVTFDPGDGTGAITCRSMSAYPGSSAVGRTSPTCGHTYQHASPAGGSFTITATGTWEVDWSAMGYSGTIPLTLSQTRALKVGELQAVRVG</sequence>
<organism evidence="1 2">
    <name type="scientific">Propioniciclava tarda</name>
    <dbReference type="NCBI Taxonomy" id="433330"/>
    <lineage>
        <taxon>Bacteria</taxon>
        <taxon>Bacillati</taxon>
        <taxon>Actinomycetota</taxon>
        <taxon>Actinomycetes</taxon>
        <taxon>Propionibacteriales</taxon>
        <taxon>Propionibacteriaceae</taxon>
        <taxon>Propioniciclava</taxon>
    </lineage>
</organism>